<dbReference type="InterPro" id="IPR003593">
    <property type="entry name" value="AAA+_ATPase"/>
</dbReference>
<comment type="caution">
    <text evidence="4">The sequence shown here is derived from an EMBL/GenBank/DDBJ whole genome shotgun (WGS) entry which is preliminary data.</text>
</comment>
<comment type="similarity">
    <text evidence="1">Belongs to the AAA ATPase family. BCS1 subfamily.</text>
</comment>
<evidence type="ECO:0000313" key="4">
    <source>
        <dbReference type="EMBL" id="OOP67764.1"/>
    </source>
</evidence>
<dbReference type="InterPro" id="IPR027417">
    <property type="entry name" value="P-loop_NTPase"/>
</dbReference>
<evidence type="ECO:0000256" key="2">
    <source>
        <dbReference type="RuleBase" id="RU003651"/>
    </source>
</evidence>
<dbReference type="PROSITE" id="PS00674">
    <property type="entry name" value="AAA"/>
    <property type="match status" value="1"/>
</dbReference>
<dbReference type="Proteomes" id="UP000189761">
    <property type="component" value="Unassembled WGS sequence"/>
</dbReference>
<dbReference type="PANTHER" id="PTHR23070">
    <property type="entry name" value="BCS1 AAA-TYPE ATPASE"/>
    <property type="match status" value="1"/>
</dbReference>
<dbReference type="GO" id="GO:0016887">
    <property type="term" value="F:ATP hydrolysis activity"/>
    <property type="evidence" value="ECO:0007669"/>
    <property type="project" value="InterPro"/>
</dbReference>
<keyword evidence="2" id="KW-0547">Nucleotide-binding</keyword>
<keyword evidence="5" id="KW-1185">Reference proteome</keyword>
<dbReference type="CDD" id="cd19481">
    <property type="entry name" value="RecA-like_protease"/>
    <property type="match status" value="1"/>
</dbReference>
<protein>
    <submittedName>
        <fullName evidence="4">ATPase</fullName>
    </submittedName>
</protein>
<feature type="domain" description="AAA+ ATPase" evidence="3">
    <location>
        <begin position="219"/>
        <end position="339"/>
    </location>
</feature>
<evidence type="ECO:0000259" key="3">
    <source>
        <dbReference type="SMART" id="SM00382"/>
    </source>
</evidence>
<organism evidence="4 5">
    <name type="scientific">Heyndrickxia oleronia</name>
    <dbReference type="NCBI Taxonomy" id="38875"/>
    <lineage>
        <taxon>Bacteria</taxon>
        <taxon>Bacillati</taxon>
        <taxon>Bacillota</taxon>
        <taxon>Bacilli</taxon>
        <taxon>Bacillales</taxon>
        <taxon>Bacillaceae</taxon>
        <taxon>Heyndrickxia</taxon>
    </lineage>
</organism>
<evidence type="ECO:0000256" key="1">
    <source>
        <dbReference type="ARBA" id="ARBA00007448"/>
    </source>
</evidence>
<dbReference type="GO" id="GO:0005524">
    <property type="term" value="F:ATP binding"/>
    <property type="evidence" value="ECO:0007669"/>
    <property type="project" value="UniProtKB-KW"/>
</dbReference>
<reference evidence="4 5" key="1">
    <citation type="submission" date="2017-01" db="EMBL/GenBank/DDBJ databases">
        <title>Draft genome sequence of Bacillus oleronius.</title>
        <authorList>
            <person name="Allam M."/>
        </authorList>
    </citation>
    <scope>NUCLEOTIDE SEQUENCE [LARGE SCALE GENOMIC DNA]</scope>
    <source>
        <strain evidence="4 5">DSM 9356</strain>
    </source>
</reference>
<dbReference type="InterPro" id="IPR050747">
    <property type="entry name" value="Mitochondrial_chaperone_BCS1"/>
</dbReference>
<dbReference type="InterPro" id="IPR003959">
    <property type="entry name" value="ATPase_AAA_core"/>
</dbReference>
<keyword evidence="2" id="KW-0067">ATP-binding</keyword>
<sequence length="424" mass="49418">MKDIPSIINFKDITKEMMPHYFDFAAAIYRIKELLVNETGIDFNMYTSKEGIEEEIWDTIEYVVQSDPNDIQIIGHVFDCLETATIKYSNFNQEHQFNIIPSLNNSVYYFPMYQVAFAKLPIFQSHEDYEEDFIFANNDESLLGFFDYIYMKQKEYMKDAITIFTDTDDGIERVKERITHQVMREDVLLDEEIKTEIFRSIDEFFIHGGEFFKKYDIPYKRGILLYGSPGNGKTTLVKSIAGSISAPVVYWQITEYTNSYSIKEVFNTVTKMAPMTLVIEDIDSMPEESRSVFLNALDGASSKEGIFLIGTTNYPEKIDPALINRAGRFDRAYEITLPDQPARRQYLIKKNIHQFVSENEIDHLVKETNGLSIAQLNELYMSIALQWHYEQQVNIEKILKDLQTNNRKALRNHWEERSSVGFGI</sequence>
<dbReference type="SUPFAM" id="SSF52540">
    <property type="entry name" value="P-loop containing nucleoside triphosphate hydrolases"/>
    <property type="match status" value="1"/>
</dbReference>
<dbReference type="Gene3D" id="3.40.50.300">
    <property type="entry name" value="P-loop containing nucleotide triphosphate hydrolases"/>
    <property type="match status" value="1"/>
</dbReference>
<dbReference type="AlphaFoldDB" id="A0A8E2LF35"/>
<accession>A0A8E2LF35</accession>
<proteinExistence type="inferred from homology"/>
<name>A0A8E2LF35_9BACI</name>
<gene>
    <name evidence="4" type="ORF">BWZ43_14150</name>
</gene>
<dbReference type="Pfam" id="PF00004">
    <property type="entry name" value="AAA"/>
    <property type="match status" value="1"/>
</dbReference>
<dbReference type="SMART" id="SM00382">
    <property type="entry name" value="AAA"/>
    <property type="match status" value="1"/>
</dbReference>
<dbReference type="EMBL" id="MTLA01000165">
    <property type="protein sequence ID" value="OOP67764.1"/>
    <property type="molecule type" value="Genomic_DNA"/>
</dbReference>
<dbReference type="InterPro" id="IPR003960">
    <property type="entry name" value="ATPase_AAA_CS"/>
</dbReference>
<evidence type="ECO:0000313" key="5">
    <source>
        <dbReference type="Proteomes" id="UP000189761"/>
    </source>
</evidence>
<dbReference type="RefSeq" id="WP_071977692.1">
    <property type="nucleotide sequence ID" value="NZ_CP065424.1"/>
</dbReference>